<name>A0A0S4SSR0_CAMHY</name>
<reference evidence="2 3" key="1">
    <citation type="submission" date="2015-11" db="EMBL/GenBank/DDBJ databases">
        <authorList>
            <consortium name="Pathogen Informatics"/>
        </authorList>
    </citation>
    <scope>NUCLEOTIDE SEQUENCE [LARGE SCALE GENOMIC DNA]</scope>
    <source>
        <strain evidence="2 3">006A-0059</strain>
    </source>
</reference>
<proteinExistence type="predicted"/>
<evidence type="ECO:0000313" key="3">
    <source>
        <dbReference type="Proteomes" id="UP000052237"/>
    </source>
</evidence>
<keyword evidence="3" id="KW-1185">Reference proteome</keyword>
<keyword evidence="1" id="KW-0812">Transmembrane</keyword>
<dbReference type="AlphaFoldDB" id="A0A0S4SSR0"/>
<feature type="transmembrane region" description="Helical" evidence="1">
    <location>
        <begin position="28"/>
        <end position="46"/>
    </location>
</feature>
<sequence>MKIFAFIVVFITLIFVLPSSIIDTTIAILFGIGMLGAFIGAFGYVLNTAKRAITKS</sequence>
<gene>
    <name evidence="2" type="ORF">ERS686654_01814</name>
</gene>
<protein>
    <submittedName>
        <fullName evidence="2">Uncharacterized protein</fullName>
    </submittedName>
</protein>
<evidence type="ECO:0000256" key="1">
    <source>
        <dbReference type="SAM" id="Phobius"/>
    </source>
</evidence>
<keyword evidence="1" id="KW-1133">Transmembrane helix</keyword>
<comment type="caution">
    <text evidence="2">The sequence shown here is derived from an EMBL/GenBank/DDBJ whole genome shotgun (WGS) entry which is preliminary data.</text>
</comment>
<organism evidence="2 3">
    <name type="scientific">Campylobacter hyointestinalis subsp. hyointestinalis</name>
    <dbReference type="NCBI Taxonomy" id="91352"/>
    <lineage>
        <taxon>Bacteria</taxon>
        <taxon>Pseudomonadati</taxon>
        <taxon>Campylobacterota</taxon>
        <taxon>Epsilonproteobacteria</taxon>
        <taxon>Campylobacterales</taxon>
        <taxon>Campylobacteraceae</taxon>
        <taxon>Campylobacter</taxon>
    </lineage>
</organism>
<dbReference type="EMBL" id="FAVB01000005">
    <property type="protein sequence ID" value="CUU87837.1"/>
    <property type="molecule type" value="Genomic_DNA"/>
</dbReference>
<dbReference type="RefSeq" id="WP_155589522.1">
    <property type="nucleotide sequence ID" value="NZ_FAVB01000005.1"/>
</dbReference>
<dbReference type="Proteomes" id="UP000052237">
    <property type="component" value="Unassembled WGS sequence"/>
</dbReference>
<accession>A0A0S4SSR0</accession>
<keyword evidence="1" id="KW-0472">Membrane</keyword>
<evidence type="ECO:0000313" key="2">
    <source>
        <dbReference type="EMBL" id="CUU87837.1"/>
    </source>
</evidence>